<reference evidence="1 2" key="1">
    <citation type="submission" date="2016-09" db="EMBL/GenBank/DDBJ databases">
        <title>The draft genome of Dichanthelium oligosanthes: A C3 panicoid grass species.</title>
        <authorList>
            <person name="Studer A.J."/>
            <person name="Schnable J.C."/>
            <person name="Brutnell T.P."/>
        </authorList>
    </citation>
    <scope>NUCLEOTIDE SEQUENCE [LARGE SCALE GENOMIC DNA]</scope>
    <source>
        <strain evidence="2">cv. Kellogg 1175</strain>
        <tissue evidence="1">Leaf</tissue>
    </source>
</reference>
<proteinExistence type="predicted"/>
<evidence type="ECO:0000313" key="2">
    <source>
        <dbReference type="Proteomes" id="UP000095767"/>
    </source>
</evidence>
<sequence length="45" mass="5439">MVKVKKKNQHIFQRRPKVYIEKKNCYCLPIISHASEQKKKSRNPN</sequence>
<accession>A0A1E5UPT4</accession>
<gene>
    <name evidence="1" type="ORF">BAE44_0024065</name>
</gene>
<keyword evidence="2" id="KW-1185">Reference proteome</keyword>
<dbReference type="EMBL" id="LWDX02068615">
    <property type="protein sequence ID" value="OEL14909.1"/>
    <property type="molecule type" value="Genomic_DNA"/>
</dbReference>
<evidence type="ECO:0000313" key="1">
    <source>
        <dbReference type="EMBL" id="OEL14909.1"/>
    </source>
</evidence>
<protein>
    <submittedName>
        <fullName evidence="1">Uncharacterized protein</fullName>
    </submittedName>
</protein>
<name>A0A1E5UPT4_9POAL</name>
<organism evidence="1 2">
    <name type="scientific">Dichanthelium oligosanthes</name>
    <dbReference type="NCBI Taxonomy" id="888268"/>
    <lineage>
        <taxon>Eukaryota</taxon>
        <taxon>Viridiplantae</taxon>
        <taxon>Streptophyta</taxon>
        <taxon>Embryophyta</taxon>
        <taxon>Tracheophyta</taxon>
        <taxon>Spermatophyta</taxon>
        <taxon>Magnoliopsida</taxon>
        <taxon>Liliopsida</taxon>
        <taxon>Poales</taxon>
        <taxon>Poaceae</taxon>
        <taxon>PACMAD clade</taxon>
        <taxon>Panicoideae</taxon>
        <taxon>Panicodae</taxon>
        <taxon>Paniceae</taxon>
        <taxon>Dichantheliinae</taxon>
        <taxon>Dichanthelium</taxon>
    </lineage>
</organism>
<dbReference type="Proteomes" id="UP000095767">
    <property type="component" value="Unassembled WGS sequence"/>
</dbReference>
<dbReference type="AlphaFoldDB" id="A0A1E5UPT4"/>
<comment type="caution">
    <text evidence="1">The sequence shown here is derived from an EMBL/GenBank/DDBJ whole genome shotgun (WGS) entry which is preliminary data.</text>
</comment>